<reference evidence="2 3" key="1">
    <citation type="submission" date="2018-02" db="EMBL/GenBank/DDBJ databases">
        <title>Draft genome sequences of Elsinoe sp., causing black scab on jojoba.</title>
        <authorList>
            <person name="Stodart B."/>
            <person name="Jeffress S."/>
            <person name="Ash G."/>
            <person name="Arun Chinnappa K."/>
        </authorList>
    </citation>
    <scope>NUCLEOTIDE SEQUENCE [LARGE SCALE GENOMIC DNA]</scope>
    <source>
        <strain evidence="2 3">Hillstone_2</strain>
    </source>
</reference>
<feature type="region of interest" description="Disordered" evidence="1">
    <location>
        <begin position="796"/>
        <end position="840"/>
    </location>
</feature>
<feature type="compositionally biased region" description="Polar residues" evidence="1">
    <location>
        <begin position="1158"/>
        <end position="1167"/>
    </location>
</feature>
<dbReference type="AlphaFoldDB" id="A0A4U7B206"/>
<feature type="compositionally biased region" description="Basic and acidic residues" evidence="1">
    <location>
        <begin position="867"/>
        <end position="876"/>
    </location>
</feature>
<evidence type="ECO:0000313" key="2">
    <source>
        <dbReference type="EMBL" id="TKX25213.1"/>
    </source>
</evidence>
<feature type="compositionally biased region" description="Basic residues" evidence="1">
    <location>
        <begin position="753"/>
        <end position="767"/>
    </location>
</feature>
<feature type="region of interest" description="Disordered" evidence="1">
    <location>
        <begin position="854"/>
        <end position="1101"/>
    </location>
</feature>
<feature type="compositionally biased region" description="Low complexity" evidence="1">
    <location>
        <begin position="22"/>
        <end position="38"/>
    </location>
</feature>
<name>A0A4U7B206_9PEZI</name>
<evidence type="ECO:0000313" key="3">
    <source>
        <dbReference type="Proteomes" id="UP000308133"/>
    </source>
</evidence>
<feature type="compositionally biased region" description="Polar residues" evidence="1">
    <location>
        <begin position="945"/>
        <end position="956"/>
    </location>
</feature>
<feature type="compositionally biased region" description="Low complexity" evidence="1">
    <location>
        <begin position="724"/>
        <end position="735"/>
    </location>
</feature>
<sequence length="1229" mass="134181">MVEIPSFVRRRSARKSLSEDQLLSPTDTTETTTTARSDSSARRLTKPRQQNDSYFTSQRSDSVSRGSRRSLVDLKRKSFDRKSFRNSFFSSDSANLEDLWSQPNDIVEEPLEIDNNCPEDSDNDNDTMSPELLKTVAKKTSLKNILCDNKPTSEDDGIDIDYAITLLQELKKKASPEELVALHRALLPTKPAKAKNNVDENTVSPYSRRSSMVAPGIATRSKSPGKSPKDARTQAMPSLPTPIKKQRPLSEQLDPVTASKAALLTRQTSCMELPPHRGVPSLSRSYSPADLDAIGGLRLGTLRVTNGAVSPEPSIASISEAEDYTQVRKSSHGRSHSEPQTGVQWTAQDAMNLREDSTTPKANKQNARNAMQANKMTVIPGLDAYTDSSEDEEITAATPKMQTAAFGDSQASEPQTTPGPYKKPNFNVSLGSIISRLSTIQDDESIAESRSSTPASLVERIEGPSSALERLLGQGATQSPPPSSGSDTSSSFVTATPHRLSPLHSNPRPAALTKSNSGHGSDTGLCGRSSDEDSVTTYVPSFSRPTSWGRGPAKKPSCQLETIPSVSDILSSVDGDEHDKSDEQDIQDSRPTTVVPVKTQLVPPPMYRNPASTSSSIPSDVSTETEMSDVKSPEKTPKLRKKLHKPPPVKRNSSSEVLQSPMSPSLYPNVPDDLSVNFSRRISRAPGTYHPEHAFAAQAQMSRESLERMEQMTQSPMSPKIEQTPATPSRTATPSMGTPASEPGGAEPELQKKKSRFRLGGRSRSKSLARPEVHLPRESGIPTVADTVPQFAEIVKAKPVDTPAEKEAGQRSASRARAQTVDTSLEKAARQRSASRPRFYAEFSVKEYDSDYPAIERVSDQRWSPRIRQDSFEDVNKHKRSESVPRPLAPADRRQSESVGRASRQDNSQRRARSKSVAAHVNRVTRDDTDDERTAIPETPKNKFPAQNVTPQQVQSEPKPELPRRERRNTFTQVFLRSTSREKSPRAGRSRSSSRSPKIPDVNNPAYIASRWPEPEPRLPYPVPQPRGIVRESEKTPGNPPRSGQATPVSIQTKSDVSRNDSAVSTSSVHAPTNKTPKSSTPRSAAPLTSISTNVQGVPDKDADGVYRAYRASDAVSITKLTSPTRELARDPIKATPTKQSTPKQAHVAGLKDKQRPSRGSENNPASPDSLFDRFGGGLDYGWERGNGFSGSAGTRTGAGDKAHRKSLVLSESYGVDLSDVPVFITKRV</sequence>
<proteinExistence type="predicted"/>
<evidence type="ECO:0000256" key="1">
    <source>
        <dbReference type="SAM" id="MobiDB-lite"/>
    </source>
</evidence>
<feature type="compositionally biased region" description="Polar residues" evidence="1">
    <location>
        <begin position="535"/>
        <end position="546"/>
    </location>
</feature>
<feature type="compositionally biased region" description="Polar residues" evidence="1">
    <location>
        <begin position="652"/>
        <end position="663"/>
    </location>
</feature>
<dbReference type="Proteomes" id="UP000308133">
    <property type="component" value="Unassembled WGS sequence"/>
</dbReference>
<comment type="caution">
    <text evidence="2">The sequence shown here is derived from an EMBL/GenBank/DDBJ whole genome shotgun (WGS) entry which is preliminary data.</text>
</comment>
<feature type="compositionally biased region" description="Polar residues" evidence="1">
    <location>
        <begin position="199"/>
        <end position="210"/>
    </location>
</feature>
<feature type="compositionally biased region" description="Polar residues" evidence="1">
    <location>
        <begin position="47"/>
        <end position="56"/>
    </location>
</feature>
<dbReference type="EMBL" id="PTQR01000030">
    <property type="protein sequence ID" value="TKX25213.1"/>
    <property type="molecule type" value="Genomic_DNA"/>
</dbReference>
<feature type="region of interest" description="Disordered" evidence="1">
    <location>
        <begin position="403"/>
        <end position="424"/>
    </location>
</feature>
<organism evidence="2 3">
    <name type="scientific">Elsinoe australis</name>
    <dbReference type="NCBI Taxonomy" id="40998"/>
    <lineage>
        <taxon>Eukaryota</taxon>
        <taxon>Fungi</taxon>
        <taxon>Dikarya</taxon>
        <taxon>Ascomycota</taxon>
        <taxon>Pezizomycotina</taxon>
        <taxon>Dothideomycetes</taxon>
        <taxon>Dothideomycetidae</taxon>
        <taxon>Myriangiales</taxon>
        <taxon>Elsinoaceae</taxon>
        <taxon>Elsinoe</taxon>
    </lineage>
</organism>
<accession>A0A4U7B206</accession>
<feature type="compositionally biased region" description="Basic and acidic residues" evidence="1">
    <location>
        <begin position="924"/>
        <end position="935"/>
    </location>
</feature>
<feature type="compositionally biased region" description="Polar residues" evidence="1">
    <location>
        <begin position="559"/>
        <end position="570"/>
    </location>
</feature>
<feature type="compositionally biased region" description="Polar residues" evidence="1">
    <location>
        <begin position="409"/>
        <end position="418"/>
    </location>
</feature>
<feature type="compositionally biased region" description="Basic and acidic residues" evidence="1">
    <location>
        <begin position="628"/>
        <end position="637"/>
    </location>
</feature>
<feature type="region of interest" description="Disordered" evidence="1">
    <location>
        <begin position="195"/>
        <end position="252"/>
    </location>
</feature>
<feature type="compositionally biased region" description="Basic residues" evidence="1">
    <location>
        <begin position="638"/>
        <end position="648"/>
    </location>
</feature>
<feature type="region of interest" description="Disordered" evidence="1">
    <location>
        <begin position="1123"/>
        <end position="1173"/>
    </location>
</feature>
<feature type="region of interest" description="Disordered" evidence="1">
    <location>
        <begin position="473"/>
        <end position="781"/>
    </location>
</feature>
<feature type="compositionally biased region" description="Low complexity" evidence="1">
    <location>
        <begin position="810"/>
        <end position="819"/>
    </location>
</feature>
<protein>
    <submittedName>
        <fullName evidence="2">Uncharacterized protein</fullName>
    </submittedName>
</protein>
<feature type="compositionally biased region" description="Basic and acidic residues" evidence="1">
    <location>
        <begin position="796"/>
        <end position="809"/>
    </location>
</feature>
<feature type="compositionally biased region" description="Polar residues" evidence="1">
    <location>
        <begin position="1042"/>
        <end position="1096"/>
    </location>
</feature>
<feature type="region of interest" description="Disordered" evidence="1">
    <location>
        <begin position="1"/>
        <end position="68"/>
    </location>
</feature>
<gene>
    <name evidence="2" type="ORF">C1H76_2443</name>
</gene>
<feature type="compositionally biased region" description="Low complexity" evidence="1">
    <location>
        <begin position="612"/>
        <end position="625"/>
    </location>
</feature>